<dbReference type="STRING" id="2325.TKV_c06980"/>
<feature type="transmembrane region" description="Helical" evidence="1">
    <location>
        <begin position="12"/>
        <end position="33"/>
    </location>
</feature>
<keyword evidence="1" id="KW-0812">Transmembrane</keyword>
<name>A0A097AQ13_THEKI</name>
<dbReference type="eggNOG" id="COG1914">
    <property type="taxonomic scope" value="Bacteria"/>
</dbReference>
<dbReference type="Proteomes" id="UP000029669">
    <property type="component" value="Chromosome"/>
</dbReference>
<reference evidence="3" key="1">
    <citation type="journal article" date="2015" name="Genome Announc.">
        <title>Whole-Genome Sequences of 80 Environmental and Clinical Isolates of Burkholderia pseudomallei.</title>
        <authorList>
            <person name="Johnson S.L."/>
            <person name="Baker A.L."/>
            <person name="Chain P.S."/>
            <person name="Currie B.J."/>
            <person name="Daligault H.E."/>
            <person name="Davenport K.W."/>
            <person name="Davis C.B."/>
            <person name="Inglis T.J."/>
            <person name="Kaestli M."/>
            <person name="Koren S."/>
            <person name="Mayo M."/>
            <person name="Merritt A.J."/>
            <person name="Price E.P."/>
            <person name="Sarovich D.S."/>
            <person name="Warner J."/>
            <person name="Rosovitz M.J."/>
        </authorList>
    </citation>
    <scope>NUCLEOTIDE SEQUENCE [LARGE SCALE GENOMIC DNA]</scope>
    <source>
        <strain evidence="3">DSM 2030</strain>
    </source>
</reference>
<evidence type="ECO:0000313" key="3">
    <source>
        <dbReference type="Proteomes" id="UP000029669"/>
    </source>
</evidence>
<gene>
    <name evidence="2" type="ORF">TKV_c06980</name>
</gene>
<dbReference type="HOGENOM" id="CLU_3376546_0_0_9"/>
<proteinExistence type="predicted"/>
<dbReference type="KEGG" id="tki:TKV_c06980"/>
<evidence type="ECO:0000256" key="1">
    <source>
        <dbReference type="SAM" id="Phobius"/>
    </source>
</evidence>
<dbReference type="AlphaFoldDB" id="A0A097AQ13"/>
<keyword evidence="1" id="KW-0472">Membrane</keyword>
<keyword evidence="1" id="KW-1133">Transmembrane helix</keyword>
<dbReference type="EMBL" id="CP009170">
    <property type="protein sequence ID" value="AIS51882.1"/>
    <property type="molecule type" value="Genomic_DNA"/>
</dbReference>
<evidence type="ECO:0000313" key="2">
    <source>
        <dbReference type="EMBL" id="AIS51882.1"/>
    </source>
</evidence>
<accession>A0A097AQ13</accession>
<sequence length="34" mass="3774">MGKFANTSLYKVLLWTIGIIVTVLNVMLLMSFVG</sequence>
<keyword evidence="3" id="KW-1185">Reference proteome</keyword>
<protein>
    <submittedName>
        <fullName evidence="2">Uncharacterized protein</fullName>
    </submittedName>
</protein>
<organism evidence="2 3">
    <name type="scientific">Thermoanaerobacter kivui</name>
    <name type="common">Acetogenium kivui</name>
    <dbReference type="NCBI Taxonomy" id="2325"/>
    <lineage>
        <taxon>Bacteria</taxon>
        <taxon>Bacillati</taxon>
        <taxon>Bacillota</taxon>
        <taxon>Clostridia</taxon>
        <taxon>Thermoanaerobacterales</taxon>
        <taxon>Thermoanaerobacteraceae</taxon>
        <taxon>Thermoanaerobacter</taxon>
    </lineage>
</organism>